<evidence type="ECO:0000313" key="2">
    <source>
        <dbReference type="Proteomes" id="UP001165439"/>
    </source>
</evidence>
<dbReference type="GeneID" id="83680954"/>
<evidence type="ECO:0000313" key="1">
    <source>
        <dbReference type="EMBL" id="MDM3953248.1"/>
    </source>
</evidence>
<protein>
    <submittedName>
        <fullName evidence="1">Uncharacterized protein</fullName>
    </submittedName>
</protein>
<comment type="caution">
    <text evidence="1">The sequence shown here is derived from an EMBL/GenBank/DDBJ whole genome shotgun (WGS) entry which is preliminary data.</text>
</comment>
<sequence length="100" mass="11501">MANFILTFRIKADETYQDRYDSLLEQLYAIAPSPKVWEETSSFVAFEYSGSLDDVHTRLNLYSKFSSTKDTMVIIDLTNRRKIAAGVVKYEATLDRCLGF</sequence>
<dbReference type="EMBL" id="JAJSRF020000001">
    <property type="protein sequence ID" value="MDM3953248.1"/>
    <property type="molecule type" value="Genomic_DNA"/>
</dbReference>
<gene>
    <name evidence="1" type="ORF">LU674_013080</name>
</gene>
<dbReference type="AlphaFoldDB" id="A0AAW7HR60"/>
<reference evidence="1" key="1">
    <citation type="submission" date="2023-06" db="EMBL/GenBank/DDBJ databases">
        <title>MBL-encoding genomic islands in Pseudomonas spp. in Poland.</title>
        <authorList>
            <person name="Urbanowicz P."/>
            <person name="Izdebski R."/>
            <person name="Biedrzycka M."/>
            <person name="Gniadkowski M."/>
        </authorList>
    </citation>
    <scope>NUCLEOTIDE SEQUENCE</scope>
    <source>
        <strain evidence="1">NMI5768_13</strain>
    </source>
</reference>
<name>A0AAW7HR60_9PSED</name>
<proteinExistence type="predicted"/>
<dbReference type="RefSeq" id="WP_103462644.1">
    <property type="nucleotide sequence ID" value="NZ_CP128540.1"/>
</dbReference>
<accession>A0AAW7HR60</accession>
<dbReference type="Proteomes" id="UP001165439">
    <property type="component" value="Unassembled WGS sequence"/>
</dbReference>
<organism evidence="1 2">
    <name type="scientific">Pseudomonas alloputida</name>
    <dbReference type="NCBI Taxonomy" id="1940621"/>
    <lineage>
        <taxon>Bacteria</taxon>
        <taxon>Pseudomonadati</taxon>
        <taxon>Pseudomonadota</taxon>
        <taxon>Gammaproteobacteria</taxon>
        <taxon>Pseudomonadales</taxon>
        <taxon>Pseudomonadaceae</taxon>
        <taxon>Pseudomonas</taxon>
    </lineage>
</organism>